<comment type="subcellular location">
    <subcellularLocation>
        <location evidence="1">Cytoplasm</location>
        <location evidence="1">Nucleoid</location>
    </subcellularLocation>
</comment>
<comment type="similarity">
    <text evidence="2">Belongs to the histone-like protein H-NS family.</text>
</comment>
<proteinExistence type="inferred from homology"/>
<feature type="domain" description="DNA-binding protein H-NS-like C-terminal" evidence="6">
    <location>
        <begin position="154"/>
        <end position="197"/>
    </location>
</feature>
<feature type="compositionally biased region" description="Low complexity" evidence="5">
    <location>
        <begin position="120"/>
        <end position="138"/>
    </location>
</feature>
<dbReference type="PANTHER" id="PTHR38097:SF2">
    <property type="entry name" value="DNA-BINDING PROTEIN STPA"/>
    <property type="match status" value="1"/>
</dbReference>
<dbReference type="SMART" id="SM00528">
    <property type="entry name" value="HNS"/>
    <property type="match status" value="2"/>
</dbReference>
<keyword evidence="3" id="KW-0963">Cytoplasm</keyword>
<dbReference type="Proteomes" id="UP001056201">
    <property type="component" value="Chromosome 1"/>
</dbReference>
<dbReference type="InterPro" id="IPR037150">
    <property type="entry name" value="H-NS_C_dom_sf"/>
</dbReference>
<evidence type="ECO:0000313" key="8">
    <source>
        <dbReference type="Proteomes" id="UP001056201"/>
    </source>
</evidence>
<gene>
    <name evidence="7" type="ORF">MW290_03155</name>
</gene>
<evidence type="ECO:0000256" key="2">
    <source>
        <dbReference type="ARBA" id="ARBA00010610"/>
    </source>
</evidence>
<dbReference type="Gene3D" id="4.10.430.10">
    <property type="entry name" value="Histone-like protein H-NS, C-terminal domain"/>
    <property type="match status" value="2"/>
</dbReference>
<evidence type="ECO:0000313" key="7">
    <source>
        <dbReference type="EMBL" id="URI07635.1"/>
    </source>
</evidence>
<feature type="region of interest" description="Disordered" evidence="5">
    <location>
        <begin position="106"/>
        <end position="181"/>
    </location>
</feature>
<feature type="compositionally biased region" description="Low complexity" evidence="5">
    <location>
        <begin position="66"/>
        <end position="79"/>
    </location>
</feature>
<evidence type="ECO:0000256" key="4">
    <source>
        <dbReference type="ARBA" id="ARBA00023125"/>
    </source>
</evidence>
<keyword evidence="8" id="KW-1185">Reference proteome</keyword>
<keyword evidence="4" id="KW-0238">DNA-binding</keyword>
<organism evidence="7 8">
    <name type="scientific">Aquincola tertiaricarbonis</name>
    <dbReference type="NCBI Taxonomy" id="391953"/>
    <lineage>
        <taxon>Bacteria</taxon>
        <taxon>Pseudomonadati</taxon>
        <taxon>Pseudomonadota</taxon>
        <taxon>Betaproteobacteria</taxon>
        <taxon>Burkholderiales</taxon>
        <taxon>Sphaerotilaceae</taxon>
        <taxon>Aquincola</taxon>
    </lineage>
</organism>
<name>A0ABY4S5X9_AQUTE</name>
<feature type="domain" description="DNA-binding protein H-NS-like C-terminal" evidence="6">
    <location>
        <begin position="64"/>
        <end position="107"/>
    </location>
</feature>
<dbReference type="InterPro" id="IPR027444">
    <property type="entry name" value="H-NS_C_dom"/>
</dbReference>
<evidence type="ECO:0000259" key="6">
    <source>
        <dbReference type="SMART" id="SM00528"/>
    </source>
</evidence>
<dbReference type="RefSeq" id="WP_250195868.1">
    <property type="nucleotide sequence ID" value="NZ_CP097635.1"/>
</dbReference>
<feature type="compositionally biased region" description="Basic residues" evidence="5">
    <location>
        <begin position="140"/>
        <end position="149"/>
    </location>
</feature>
<evidence type="ECO:0000256" key="3">
    <source>
        <dbReference type="ARBA" id="ARBA00022490"/>
    </source>
</evidence>
<dbReference type="PANTHER" id="PTHR38097">
    <property type="match status" value="1"/>
</dbReference>
<reference evidence="7" key="1">
    <citation type="submission" date="2022-05" db="EMBL/GenBank/DDBJ databases">
        <title>An RpoN-dependent PEP-CTERM gene is involved in floc formation of an Aquincola tertiaricarbonis strain.</title>
        <authorList>
            <person name="Qiu D."/>
            <person name="Xia M."/>
        </authorList>
    </citation>
    <scope>NUCLEOTIDE SEQUENCE</scope>
    <source>
        <strain evidence="7">RN12</strain>
    </source>
</reference>
<evidence type="ECO:0000256" key="5">
    <source>
        <dbReference type="SAM" id="MobiDB-lite"/>
    </source>
</evidence>
<dbReference type="Pfam" id="PF00816">
    <property type="entry name" value="Histone_HNS"/>
    <property type="match status" value="2"/>
</dbReference>
<dbReference type="SUPFAM" id="SSF81273">
    <property type="entry name" value="H-NS histone-like proteins"/>
    <property type="match status" value="2"/>
</dbReference>
<feature type="region of interest" description="Disordered" evidence="5">
    <location>
        <begin position="64"/>
        <end position="88"/>
    </location>
</feature>
<sequence length="199" mass="20622">MAKKSLADLQAQIQKLQAEAEALKQQEKAGVVARIREAIAAYELTAADLFGAAADRAMKGKKRAGRSAARGAAYADGSGNVWGGRGPRPRWLREALQQGKSLEDFAAGARPSNPATAPLSAAEAAEGAAASNSAGSGSVRRPRAAKKAPRGAAAKAAEQTSARYQDDAGNRWSGRGPQPKWLKEALAGGKTLESFQVQG</sequence>
<protein>
    <submittedName>
        <fullName evidence="7">H-NS histone family protein</fullName>
    </submittedName>
</protein>
<dbReference type="EMBL" id="CP097635">
    <property type="protein sequence ID" value="URI07635.1"/>
    <property type="molecule type" value="Genomic_DNA"/>
</dbReference>
<evidence type="ECO:0000256" key="1">
    <source>
        <dbReference type="ARBA" id="ARBA00004453"/>
    </source>
</evidence>
<accession>A0ABY4S5X9</accession>